<dbReference type="InterPro" id="IPR036365">
    <property type="entry name" value="PGBD-like_sf"/>
</dbReference>
<evidence type="ECO:0000313" key="3">
    <source>
        <dbReference type="EMBL" id="MBB4681176.1"/>
    </source>
</evidence>
<dbReference type="SUPFAM" id="SSF47090">
    <property type="entry name" value="PGBD-like"/>
    <property type="match status" value="1"/>
</dbReference>
<accession>A0A7W7CH87</accession>
<organism evidence="3 4">
    <name type="scientific">Crossiella cryophila</name>
    <dbReference type="NCBI Taxonomy" id="43355"/>
    <lineage>
        <taxon>Bacteria</taxon>
        <taxon>Bacillati</taxon>
        <taxon>Actinomycetota</taxon>
        <taxon>Actinomycetes</taxon>
        <taxon>Pseudonocardiales</taxon>
        <taxon>Pseudonocardiaceae</taxon>
        <taxon>Crossiella</taxon>
    </lineage>
</organism>
<comment type="caution">
    <text evidence="3">The sequence shown here is derived from an EMBL/GenBank/DDBJ whole genome shotgun (WGS) entry which is preliminary data.</text>
</comment>
<keyword evidence="4" id="KW-1185">Reference proteome</keyword>
<keyword evidence="1" id="KW-0472">Membrane</keyword>
<dbReference type="Gene3D" id="2.40.420.20">
    <property type="match status" value="1"/>
</dbReference>
<feature type="domain" description="Peptidoglycan binding-like" evidence="2">
    <location>
        <begin position="128"/>
        <end position="190"/>
    </location>
</feature>
<protein>
    <recommendedName>
        <fullName evidence="2">Peptidoglycan binding-like domain-containing protein</fullName>
    </recommendedName>
</protein>
<dbReference type="EMBL" id="JACHMH010000001">
    <property type="protein sequence ID" value="MBB4681176.1"/>
    <property type="molecule type" value="Genomic_DNA"/>
</dbReference>
<dbReference type="InterPro" id="IPR002477">
    <property type="entry name" value="Peptidoglycan-bd-like"/>
</dbReference>
<reference evidence="3 4" key="1">
    <citation type="submission" date="2020-08" db="EMBL/GenBank/DDBJ databases">
        <title>Sequencing the genomes of 1000 actinobacteria strains.</title>
        <authorList>
            <person name="Klenk H.-P."/>
        </authorList>
    </citation>
    <scope>NUCLEOTIDE SEQUENCE [LARGE SCALE GENOMIC DNA]</scope>
    <source>
        <strain evidence="3 4">DSM 44230</strain>
    </source>
</reference>
<keyword evidence="1" id="KW-1133">Transmembrane helix</keyword>
<sequence>MPRGETRRWFPVTAVAVTLAAAGGIAWFTLSPQGTPSAQPSGPPVRTVKVQRTELSTSQNFPGTLGFGADQVVKGAGAGLVTRLPAGGDGTERGKPLFWVNDQPVPVFYGATPLFRKLEVPVAGDPLSGNDVTVIADNLRALGYSIGIQPKTSARPGESAKPAVFTAALSTALKKWQQKAGLPATGTVDIGQLLVLPGPSRVGMVTAQLGDPATGPLLKVTGTTKAVSVEIAATEADKVKQGAEVVIQRPDTKEVPAVISQVGTVVQGGAESGGQNTQPKLTVTVTPKDPAALSDLDAASVQVRVVAEARPNVLAVPVGALLALREGGYAVQLPGGELKPVQTGLFAKELVEISGPGITEGQAVVTVS</sequence>
<proteinExistence type="predicted"/>
<evidence type="ECO:0000313" key="4">
    <source>
        <dbReference type="Proteomes" id="UP000533598"/>
    </source>
</evidence>
<feature type="transmembrane region" description="Helical" evidence="1">
    <location>
        <begin position="12"/>
        <end position="30"/>
    </location>
</feature>
<dbReference type="Pfam" id="PF01471">
    <property type="entry name" value="PG_binding_1"/>
    <property type="match status" value="1"/>
</dbReference>
<name>A0A7W7CH87_9PSEU</name>
<keyword evidence="1" id="KW-0812">Transmembrane</keyword>
<evidence type="ECO:0000256" key="1">
    <source>
        <dbReference type="SAM" id="Phobius"/>
    </source>
</evidence>
<evidence type="ECO:0000259" key="2">
    <source>
        <dbReference type="Pfam" id="PF01471"/>
    </source>
</evidence>
<dbReference type="Gene3D" id="1.10.101.10">
    <property type="entry name" value="PGBD-like superfamily/PGBD"/>
    <property type="match status" value="1"/>
</dbReference>
<dbReference type="AlphaFoldDB" id="A0A7W7CH87"/>
<gene>
    <name evidence="3" type="ORF">HNR67_007294</name>
</gene>
<dbReference type="Proteomes" id="UP000533598">
    <property type="component" value="Unassembled WGS sequence"/>
</dbReference>
<dbReference type="InterPro" id="IPR036366">
    <property type="entry name" value="PGBDSf"/>
</dbReference>
<dbReference type="RefSeq" id="WP_185007556.1">
    <property type="nucleotide sequence ID" value="NZ_BAAAUI010000045.1"/>
</dbReference>